<dbReference type="SUPFAM" id="SSF53067">
    <property type="entry name" value="Actin-like ATPase domain"/>
    <property type="match status" value="2"/>
</dbReference>
<dbReference type="InterPro" id="IPR043129">
    <property type="entry name" value="ATPase_NBD"/>
</dbReference>
<dbReference type="Pfam" id="PF00370">
    <property type="entry name" value="FGGY_N"/>
    <property type="match status" value="1"/>
</dbReference>
<reference evidence="7" key="1">
    <citation type="submission" date="2015-12" db="EMBL/GenBank/DDBJ databases">
        <authorList>
            <person name="Shamseldin A."/>
            <person name="Moawad H."/>
            <person name="Abd El-Rahim W.M."/>
            <person name="Sadowsky M.J."/>
        </authorList>
    </citation>
    <scope>NUCLEOTIDE SEQUENCE [LARGE SCALE GENOMIC DNA]</scope>
    <source>
        <strain evidence="7">JAM AC0309</strain>
    </source>
</reference>
<dbReference type="InterPro" id="IPR018484">
    <property type="entry name" value="FGGY_N"/>
</dbReference>
<gene>
    <name evidence="6" type="ORF">MalAC0309_0097</name>
</gene>
<keyword evidence="2" id="KW-0119">Carbohydrate metabolism</keyword>
<evidence type="ECO:0000256" key="2">
    <source>
        <dbReference type="ARBA" id="ARBA00022629"/>
    </source>
</evidence>
<feature type="domain" description="Carbohydrate kinase FGGY N-terminal" evidence="5">
    <location>
        <begin position="5"/>
        <end position="242"/>
    </location>
</feature>
<protein>
    <submittedName>
        <fullName evidence="6">Xylulokinase</fullName>
    </submittedName>
</protein>
<dbReference type="AlphaFoldDB" id="A0A0U5B4X5"/>
<accession>A0A0U5B4X5</accession>
<evidence type="ECO:0000313" key="7">
    <source>
        <dbReference type="Proteomes" id="UP000218965"/>
    </source>
</evidence>
<dbReference type="GO" id="GO:0016301">
    <property type="term" value="F:kinase activity"/>
    <property type="evidence" value="ECO:0007669"/>
    <property type="project" value="UniProtKB-KW"/>
</dbReference>
<dbReference type="RefSeq" id="WP_096419893.1">
    <property type="nucleotide sequence ID" value="NZ_AP017315.1"/>
</dbReference>
<dbReference type="PIRSF" id="PIRSF000538">
    <property type="entry name" value="GlpK"/>
    <property type="match status" value="1"/>
</dbReference>
<dbReference type="Proteomes" id="UP000218965">
    <property type="component" value="Chromosome"/>
</dbReference>
<keyword evidence="2" id="KW-0859">Xylose metabolism</keyword>
<keyword evidence="4 6" id="KW-0418">Kinase</keyword>
<name>A0A0U5B4X5_9MICO</name>
<comment type="similarity">
    <text evidence="1">Belongs to the FGGY kinase family.</text>
</comment>
<dbReference type="PANTHER" id="PTHR43095">
    <property type="entry name" value="SUGAR KINASE"/>
    <property type="match status" value="1"/>
</dbReference>
<dbReference type="KEGG" id="malk:MalAC0309_0097"/>
<dbReference type="PANTHER" id="PTHR43095:SF5">
    <property type="entry name" value="XYLULOSE KINASE"/>
    <property type="match status" value="1"/>
</dbReference>
<organism evidence="6 7">
    <name type="scientific">Microcella alkaliphila</name>
    <dbReference type="NCBI Taxonomy" id="279828"/>
    <lineage>
        <taxon>Bacteria</taxon>
        <taxon>Bacillati</taxon>
        <taxon>Actinomycetota</taxon>
        <taxon>Actinomycetes</taxon>
        <taxon>Micrococcales</taxon>
        <taxon>Microbacteriaceae</taxon>
        <taxon>Microcella</taxon>
    </lineage>
</organism>
<evidence type="ECO:0000256" key="3">
    <source>
        <dbReference type="ARBA" id="ARBA00022679"/>
    </source>
</evidence>
<reference evidence="6 7" key="2">
    <citation type="submission" date="2016-01" db="EMBL/GenBank/DDBJ databases">
        <title>Microcella alkaliphila JAM AC0309 whole genome shotgun sequence.</title>
        <authorList>
            <person name="Kurata A."/>
            <person name="Hirose Y."/>
            <person name="Kishimoto N."/>
            <person name="Kobayashi T."/>
        </authorList>
    </citation>
    <scope>NUCLEOTIDE SEQUENCE [LARGE SCALE GENOMIC DNA]</scope>
    <source>
        <strain evidence="6 7">JAM AC0309</strain>
    </source>
</reference>
<proteinExistence type="inferred from homology"/>
<dbReference type="GO" id="GO:0042732">
    <property type="term" value="P:D-xylose metabolic process"/>
    <property type="evidence" value="ECO:0007669"/>
    <property type="project" value="UniProtKB-KW"/>
</dbReference>
<evidence type="ECO:0000256" key="1">
    <source>
        <dbReference type="ARBA" id="ARBA00009156"/>
    </source>
</evidence>
<evidence type="ECO:0000313" key="6">
    <source>
        <dbReference type="EMBL" id="BAU30976.1"/>
    </source>
</evidence>
<dbReference type="EMBL" id="AP017315">
    <property type="protein sequence ID" value="BAU30976.1"/>
    <property type="molecule type" value="Genomic_DNA"/>
</dbReference>
<evidence type="ECO:0000256" key="4">
    <source>
        <dbReference type="ARBA" id="ARBA00022777"/>
    </source>
</evidence>
<dbReference type="InterPro" id="IPR000577">
    <property type="entry name" value="Carb_kinase_FGGY"/>
</dbReference>
<sequence length="481" mass="49522">MSGELYVGVDVGTTATKAILVDVDGQVVARGRAAHDASLSAGRVDPACWWASVVDAVVQLGGARARAVTVGISVHAPVLVPMGEDGRPLSDGYRFDAPGLPGLVSAAATAIGSDALARIGNPYTPATAIVVASRLFEREHGDRVGALRWFGSVGSVLGHRMTGEVAIDPSQASYYGCFDVVGGAQWLAPAAAALGVSLERLPPVRPSGSLLGPLLPDAAEILGLTPGIRVCVPGGDTPSAAVAVGLGSDAATLLTLGTTHVVTRLRTAPDARNRRLLQRAHLVDGAWLAHGATNGGLALSVGVRKMGGQAEGAVADVIAAAAALPPAEIAMAPYWLPHVIPERGPLWMSEPATGLVGVRDGAAVETRMAAWAVIEGVLFADRLVLGQVEGHFTGPIRVSADLSGGADIVQLVADAFGRELRVVSESHLSALGAARHAAAAEGIHIPADSAELVVAPRYERRNLVETRWETWRTHRAARLGS</sequence>
<dbReference type="InterPro" id="IPR050406">
    <property type="entry name" value="FGGY_Carb_Kinase"/>
</dbReference>
<dbReference type="OrthoDB" id="9782710at2"/>
<dbReference type="CDD" id="cd00366">
    <property type="entry name" value="ASKHA_NBD_FGGY"/>
    <property type="match status" value="1"/>
</dbReference>
<evidence type="ECO:0000259" key="5">
    <source>
        <dbReference type="Pfam" id="PF00370"/>
    </source>
</evidence>
<keyword evidence="3" id="KW-0808">Transferase</keyword>
<dbReference type="Gene3D" id="3.30.420.40">
    <property type="match status" value="2"/>
</dbReference>